<dbReference type="RefSeq" id="WP_089875195.1">
    <property type="nucleotide sequence ID" value="NZ_FNBH01000006.1"/>
</dbReference>
<dbReference type="Proteomes" id="UP000199203">
    <property type="component" value="Unassembled WGS sequence"/>
</dbReference>
<name>A0A1G7VYA5_9FLAO</name>
<dbReference type="STRING" id="454006.SAMN05421825_3750"/>
<dbReference type="OrthoDB" id="767755at2"/>
<protein>
    <submittedName>
        <fullName evidence="1">Uncharacterized protein</fullName>
    </submittedName>
</protein>
<reference evidence="2" key="1">
    <citation type="submission" date="2016-10" db="EMBL/GenBank/DDBJ databases">
        <authorList>
            <person name="Varghese N."/>
            <person name="Submissions S."/>
        </authorList>
    </citation>
    <scope>NUCLEOTIDE SEQUENCE [LARGE SCALE GENOMIC DNA]</scope>
    <source>
        <strain evidence="2">DSM 19684</strain>
    </source>
</reference>
<keyword evidence="2" id="KW-1185">Reference proteome</keyword>
<accession>A0A1G7VYA5</accession>
<dbReference type="AlphaFoldDB" id="A0A1G7VYA5"/>
<evidence type="ECO:0000313" key="1">
    <source>
        <dbReference type="EMBL" id="SDG64558.1"/>
    </source>
</evidence>
<dbReference type="EMBL" id="FNBH01000006">
    <property type="protein sequence ID" value="SDG64558.1"/>
    <property type="molecule type" value="Genomic_DNA"/>
</dbReference>
<organism evidence="1 2">
    <name type="scientific">Epilithonimonas hungarica</name>
    <dbReference type="NCBI Taxonomy" id="454006"/>
    <lineage>
        <taxon>Bacteria</taxon>
        <taxon>Pseudomonadati</taxon>
        <taxon>Bacteroidota</taxon>
        <taxon>Flavobacteriia</taxon>
        <taxon>Flavobacteriales</taxon>
        <taxon>Weeksellaceae</taxon>
        <taxon>Chryseobacterium group</taxon>
        <taxon>Epilithonimonas</taxon>
    </lineage>
</organism>
<gene>
    <name evidence="1" type="ORF">SAMN05421825_3750</name>
</gene>
<proteinExistence type="predicted"/>
<sequence>MIKHFNLFLFLTLQLSCQEVKHNEITEQKKQDSINSMINIVLEKQLRNGANQYFNEAGVEIIKKPFEKGELDVTIQIVKSILKSNGYKVLINNEFNKKIQIIFGRIINPNSENKYLYINYFNKCDKEFNYSPNNGIDYLGTYIIKNENFITDFYYVPEIINYQKEFPEIAKVEENTPIKYVDKDNNDYSIELWKDLENNNEPEYNLSDKRKKNIRSIVARNMYLFNDNKAQYKWLILNDQYFMESLVKTFGYTEDSDLLKWIIERTKFDKNNPQDYGKLFWIKQCDGTLKLHANTFKVLQTLYQPNDNSENRFILDNIQAYLEYLGNLEDIKTENISEADKVKIMANLTYFAEQYKYNKNFNSNSKMMGRLRFFLNDEDIEILKKNNYFNLPKFKEWWDNADYDEYIVDYNQVWGRDNEPIDYNEWRNQHPKK</sequence>
<evidence type="ECO:0000313" key="2">
    <source>
        <dbReference type="Proteomes" id="UP000199203"/>
    </source>
</evidence>